<dbReference type="STRING" id="149040.A0A194WVP2"/>
<name>A0A194WVP2_MOLSC</name>
<dbReference type="InterPro" id="IPR021276">
    <property type="entry name" value="DUF2855"/>
</dbReference>
<accession>A0A194WVP2</accession>
<dbReference type="KEGG" id="psco:LY89DRAFT_722419"/>
<evidence type="ECO:0000313" key="1">
    <source>
        <dbReference type="EMBL" id="KUJ12041.1"/>
    </source>
</evidence>
<organism evidence="1 2">
    <name type="scientific">Mollisia scopiformis</name>
    <name type="common">Conifer needle endophyte fungus</name>
    <name type="synonym">Phialocephala scopiformis</name>
    <dbReference type="NCBI Taxonomy" id="149040"/>
    <lineage>
        <taxon>Eukaryota</taxon>
        <taxon>Fungi</taxon>
        <taxon>Dikarya</taxon>
        <taxon>Ascomycota</taxon>
        <taxon>Pezizomycotina</taxon>
        <taxon>Leotiomycetes</taxon>
        <taxon>Helotiales</taxon>
        <taxon>Mollisiaceae</taxon>
        <taxon>Mollisia</taxon>
    </lineage>
</organism>
<reference evidence="1 2" key="1">
    <citation type="submission" date="2015-10" db="EMBL/GenBank/DDBJ databases">
        <title>Full genome of DAOMC 229536 Phialocephala scopiformis, a fungal endophyte of spruce producing the potent anti-insectan compound rugulosin.</title>
        <authorList>
            <consortium name="DOE Joint Genome Institute"/>
            <person name="Walker A.K."/>
            <person name="Frasz S.L."/>
            <person name="Seifert K.A."/>
            <person name="Miller J.D."/>
            <person name="Mondo S.J."/>
            <person name="Labutti K."/>
            <person name="Lipzen A."/>
            <person name="Dockter R."/>
            <person name="Kennedy M."/>
            <person name="Grigoriev I.V."/>
            <person name="Spatafora J.W."/>
        </authorList>
    </citation>
    <scope>NUCLEOTIDE SEQUENCE [LARGE SCALE GENOMIC DNA]</scope>
    <source>
        <strain evidence="1 2">CBS 120377</strain>
    </source>
</reference>
<dbReference type="OrthoDB" id="192702at2759"/>
<gene>
    <name evidence="1" type="ORF">LY89DRAFT_722419</name>
</gene>
<evidence type="ECO:0000313" key="2">
    <source>
        <dbReference type="Proteomes" id="UP000070700"/>
    </source>
</evidence>
<sequence>MASSVPVIQVLSRNNYEDQHIVALPESSSLPTLPPSSLRIKTSILSLTTNNFSYARIGHLLGWWDIHLLPESIPAEYADPKKFGRISGWGYGIVLESNVSEIQVGTQLYGYLPIGTLPVDVEIQIDTQVPNQIVVTSKHRQHVLPIYNRYLAFPPANTSEGTTQEQHSKGYDSLMQVLFETSYMMNRFVFASESAELVHPSGDPNDGWTLEKADIGPKTTVVIFSPSGKTALAFAHQLKHSRPVGKLPHAIIGVGSSASQAFSEGTGLYDKVLIYEADSGDLSLELGLQADSKIIVCDFGARGNAPARWAAKLKPSYSSLVQLDIGGEVVPDSPEKTTEKFMARMGGPLIINASALRSQAMAIVGEKKYFEEFLKEWEAFKAQGGVKGLGLIWGSGMDDVKKGWEALCRGEVGPNQGLVYKL</sequence>
<proteinExistence type="predicted"/>
<dbReference type="Proteomes" id="UP000070700">
    <property type="component" value="Unassembled WGS sequence"/>
</dbReference>
<dbReference type="Pfam" id="PF11017">
    <property type="entry name" value="DUF2855"/>
    <property type="match status" value="1"/>
</dbReference>
<dbReference type="EMBL" id="KQ947425">
    <property type="protein sequence ID" value="KUJ12041.1"/>
    <property type="molecule type" value="Genomic_DNA"/>
</dbReference>
<dbReference type="AlphaFoldDB" id="A0A194WVP2"/>
<dbReference type="RefSeq" id="XP_018066396.1">
    <property type="nucleotide sequence ID" value="XM_018218730.1"/>
</dbReference>
<protein>
    <submittedName>
        <fullName evidence="1">Uncharacterized protein</fullName>
    </submittedName>
</protein>
<dbReference type="GeneID" id="28828456"/>
<dbReference type="InParanoid" id="A0A194WVP2"/>
<keyword evidence="2" id="KW-1185">Reference proteome</keyword>